<sequence length="747" mass="83679">MYFFLNVFFVIKSYNFLDDRSISTSLIESHPRPPSVSEGTTSALYTELQKTAATTTTTTNSSSQQPSPLDGADSGIGSDSPKQTMAPPVPPKPRRPSSSIDLDPDDPMRSAYEDSTIGRDHSVLPASIRPSSRTSNHNQQQSNHRASSPAESTATGRSATPRIEPDLVAKDRYDPSSKCFSYVPAKALKEHYTAPKKPPTSRRQSLERSDLDIPTMDKEALRNISITPTTELIRRAETPKWDSVVDKIAPKIDLPDVRKDFRQLEKERYNGGGDYFSKTLPNGYIGGNGNGYTNNYEDEFEKPVIVDQAKKAPPPRRRGRYGSYSTTNDDYNSDMDDLMDPEFYLSYSAAPTPPPDRFASGSKSVELPRKQMKTISQRDLDEIDSIIESTTTTTLPPARSCYTPKPEPPRPSAERDAFRLRNCRSVNSGPTTRKLFSNERYDSITDADTPDDWLKNKLRTLHSKRGGYPDAMQRKNTEKKLLEELKNANPNNQLQKGEYVSEGIGQQQQQQQQRNGGNMNDSQIDLIEEYQKEEERLRNTRSPFTAIDDFRSMNRAQTGTPNSMIGYNGNNSRYGRGTTPTTQQQIIRSKPPTPPPRERSKSPTIRSPQPFRKSQTPSAYQQERSRIASTEYLSDDDDDTTEFSHLHSLVNDSNNKRAQTAEPSNYYSSSNGTGTKSILKRGNNNNSRQSQNGTPISYADSSLMDDRSEKKDIYASPVPSSRRFGGTSSATRTASFGEVCFILFCLF</sequence>
<keyword evidence="2" id="KW-1185">Reference proteome</keyword>
<dbReference type="AlphaFoldDB" id="A0A914YVP8"/>
<dbReference type="WBParaSite" id="PSU_v2.g4655.t1">
    <property type="protein sequence ID" value="PSU_v2.g4655.t1"/>
    <property type="gene ID" value="PSU_v2.g4655"/>
</dbReference>
<feature type="compositionally biased region" description="Polar residues" evidence="1">
    <location>
        <begin position="650"/>
        <end position="676"/>
    </location>
</feature>
<feature type="compositionally biased region" description="Basic and acidic residues" evidence="1">
    <location>
        <begin position="106"/>
        <end position="122"/>
    </location>
</feature>
<feature type="compositionally biased region" description="Low complexity" evidence="1">
    <location>
        <begin position="321"/>
        <end position="330"/>
    </location>
</feature>
<feature type="compositionally biased region" description="Low complexity" evidence="1">
    <location>
        <begin position="566"/>
        <end position="577"/>
    </location>
</feature>
<dbReference type="Proteomes" id="UP000887577">
    <property type="component" value="Unplaced"/>
</dbReference>
<organism evidence="2 3">
    <name type="scientific">Panagrolaimus superbus</name>
    <dbReference type="NCBI Taxonomy" id="310955"/>
    <lineage>
        <taxon>Eukaryota</taxon>
        <taxon>Metazoa</taxon>
        <taxon>Ecdysozoa</taxon>
        <taxon>Nematoda</taxon>
        <taxon>Chromadorea</taxon>
        <taxon>Rhabditida</taxon>
        <taxon>Tylenchina</taxon>
        <taxon>Panagrolaimomorpha</taxon>
        <taxon>Panagrolaimoidea</taxon>
        <taxon>Panagrolaimidae</taxon>
        <taxon>Panagrolaimus</taxon>
    </lineage>
</organism>
<accession>A0A914YVP8</accession>
<reference evidence="3" key="1">
    <citation type="submission" date="2022-11" db="UniProtKB">
        <authorList>
            <consortium name="WormBaseParasite"/>
        </authorList>
    </citation>
    <scope>IDENTIFICATION</scope>
</reference>
<feature type="region of interest" description="Disordered" evidence="1">
    <location>
        <begin position="310"/>
        <end position="333"/>
    </location>
</feature>
<feature type="region of interest" description="Disordered" evidence="1">
    <location>
        <begin position="394"/>
        <end position="416"/>
    </location>
</feature>
<evidence type="ECO:0000256" key="1">
    <source>
        <dbReference type="SAM" id="MobiDB-lite"/>
    </source>
</evidence>
<proteinExistence type="predicted"/>
<feature type="compositionally biased region" description="Polar residues" evidence="1">
    <location>
        <begin position="602"/>
        <end position="624"/>
    </location>
</feature>
<feature type="region of interest" description="Disordered" evidence="1">
    <location>
        <begin position="533"/>
        <end position="624"/>
    </location>
</feature>
<evidence type="ECO:0000313" key="3">
    <source>
        <dbReference type="WBParaSite" id="PSU_v2.g4655.t1"/>
    </source>
</evidence>
<feature type="region of interest" description="Disordered" evidence="1">
    <location>
        <begin position="501"/>
        <end position="520"/>
    </location>
</feature>
<name>A0A914YVP8_9BILA</name>
<feature type="region of interest" description="Disordered" evidence="1">
    <location>
        <begin position="648"/>
        <end position="701"/>
    </location>
</feature>
<feature type="region of interest" description="Disordered" evidence="1">
    <location>
        <begin position="52"/>
        <end position="170"/>
    </location>
</feature>
<feature type="compositionally biased region" description="Polar residues" evidence="1">
    <location>
        <begin position="129"/>
        <end position="158"/>
    </location>
</feature>
<feature type="compositionally biased region" description="Polar residues" evidence="1">
    <location>
        <begin position="578"/>
        <end position="587"/>
    </location>
</feature>
<evidence type="ECO:0000313" key="2">
    <source>
        <dbReference type="Proteomes" id="UP000887577"/>
    </source>
</evidence>
<feature type="compositionally biased region" description="Low complexity" evidence="1">
    <location>
        <begin position="681"/>
        <end position="693"/>
    </location>
</feature>
<protein>
    <submittedName>
        <fullName evidence="3">Uncharacterized protein</fullName>
    </submittedName>
</protein>
<feature type="compositionally biased region" description="Polar residues" evidence="1">
    <location>
        <begin position="554"/>
        <end position="565"/>
    </location>
</feature>